<dbReference type="InterPro" id="IPR000073">
    <property type="entry name" value="AB_hydrolase_1"/>
</dbReference>
<evidence type="ECO:0000259" key="5">
    <source>
        <dbReference type="Pfam" id="PF08386"/>
    </source>
</evidence>
<evidence type="ECO:0000313" key="6">
    <source>
        <dbReference type="EMBL" id="EPE30020.1"/>
    </source>
</evidence>
<organism evidence="6 7">
    <name type="scientific">Glarea lozoyensis (strain ATCC 20868 / MF5171)</name>
    <dbReference type="NCBI Taxonomy" id="1116229"/>
    <lineage>
        <taxon>Eukaryota</taxon>
        <taxon>Fungi</taxon>
        <taxon>Dikarya</taxon>
        <taxon>Ascomycota</taxon>
        <taxon>Pezizomycotina</taxon>
        <taxon>Leotiomycetes</taxon>
        <taxon>Helotiales</taxon>
        <taxon>Helotiaceae</taxon>
        <taxon>Glarea</taxon>
    </lineage>
</organism>
<dbReference type="PANTHER" id="PTHR43248">
    <property type="entry name" value="2-SUCCINYL-6-HYDROXY-2,4-CYCLOHEXADIENE-1-CARBOXYLATE SYNTHASE"/>
    <property type="match status" value="1"/>
</dbReference>
<dbReference type="KEGG" id="glz:GLAREA_13068"/>
<dbReference type="PANTHER" id="PTHR43248:SF25">
    <property type="entry name" value="AB HYDROLASE-1 DOMAIN-CONTAINING PROTEIN-RELATED"/>
    <property type="match status" value="1"/>
</dbReference>
<accession>S3CWI9</accession>
<dbReference type="OrthoDB" id="425534at2759"/>
<dbReference type="RefSeq" id="XP_008082916.1">
    <property type="nucleotide sequence ID" value="XM_008084725.1"/>
</dbReference>
<dbReference type="eggNOG" id="ENOG502RY03">
    <property type="taxonomic scope" value="Eukaryota"/>
</dbReference>
<protein>
    <submittedName>
        <fullName evidence="6">Alpha/beta-Hydrolase</fullName>
    </submittedName>
</protein>
<dbReference type="Proteomes" id="UP000016922">
    <property type="component" value="Unassembled WGS sequence"/>
</dbReference>
<feature type="domain" description="AB hydrolase-1" evidence="4">
    <location>
        <begin position="128"/>
        <end position="281"/>
    </location>
</feature>
<evidence type="ECO:0000256" key="1">
    <source>
        <dbReference type="ARBA" id="ARBA00010088"/>
    </source>
</evidence>
<sequence>MEKTPLLTSRRDKGKSRRFEGVSLLVVATLSLGISLWVLLRAHAFLRYESPGFWDLNGKEGVEEGGGEWRWKDIKPAKQLRWKRCYENYDCAVLDVPLDWVEPSDKLRASIAVIRLNATIRGDEYKGAVFINPGGPGGSGIWFIKHFSPYYQTVVGKNYDIISFDPRGVGFTAPHISCLTPSSSLLWSLLTPPVLDAHAGILHDAYARAQAFSQACSPFQNSTSALAYVSTASTARDMYALVQATGNEKLNYWGFSYGTYLGVTFASLFPEKVGRMVNDGNVDAIEYTNSRGVGFIHDTEKVMDAFFHFCFLAGSTGCQFWDTSEDAIRTRLDLLLQELKRNPVIVPATNEGGRPEIIAFSSLRRLITSTLYRPLIMFPSLATVLSGLERGDGSLFLALRPPISQDPFGCSNDVDEELEGTEDAEKAIMCSDNGGVEEGVDVFGKYVDKLIGLSPSAGATMAEMRLGCVGWKGRARWRFDGPFEGNTTTPILFIANKADNVTPLRSAIANQKGFPGSKILIQDSYGHTSLSTPSHCTVKAIRAYFQHGTLPADMSICNADLVPFEPWDINDPTSSSFEDRELNLALRELMKMPIPGLFR</sequence>
<dbReference type="SUPFAM" id="SSF53474">
    <property type="entry name" value="alpha/beta-Hydrolases"/>
    <property type="match status" value="1"/>
</dbReference>
<proteinExistence type="inferred from homology"/>
<evidence type="ECO:0000256" key="3">
    <source>
        <dbReference type="SAM" id="Phobius"/>
    </source>
</evidence>
<evidence type="ECO:0000259" key="4">
    <source>
        <dbReference type="Pfam" id="PF00561"/>
    </source>
</evidence>
<dbReference type="OMA" id="GPLKCAF"/>
<dbReference type="Pfam" id="PF00561">
    <property type="entry name" value="Abhydrolase_1"/>
    <property type="match status" value="1"/>
</dbReference>
<dbReference type="GeneID" id="19472108"/>
<feature type="transmembrane region" description="Helical" evidence="3">
    <location>
        <begin position="21"/>
        <end position="40"/>
    </location>
</feature>
<keyword evidence="2 6" id="KW-0378">Hydrolase</keyword>
<comment type="similarity">
    <text evidence="1">Belongs to the peptidase S33 family.</text>
</comment>
<evidence type="ECO:0000256" key="2">
    <source>
        <dbReference type="ARBA" id="ARBA00022801"/>
    </source>
</evidence>
<gene>
    <name evidence="6" type="ORF">GLAREA_13068</name>
</gene>
<keyword evidence="3" id="KW-0472">Membrane</keyword>
<dbReference type="Pfam" id="PF08386">
    <property type="entry name" value="Abhydrolase_4"/>
    <property type="match status" value="1"/>
</dbReference>
<keyword evidence="3" id="KW-1133">Transmembrane helix</keyword>
<reference evidence="6 7" key="1">
    <citation type="journal article" date="2013" name="BMC Genomics">
        <title>Genomics-driven discovery of the pneumocandin biosynthetic gene cluster in the fungus Glarea lozoyensis.</title>
        <authorList>
            <person name="Chen L."/>
            <person name="Yue Q."/>
            <person name="Zhang X."/>
            <person name="Xiang M."/>
            <person name="Wang C."/>
            <person name="Li S."/>
            <person name="Che Y."/>
            <person name="Ortiz-Lopez F.J."/>
            <person name="Bills G.F."/>
            <person name="Liu X."/>
            <person name="An Z."/>
        </authorList>
    </citation>
    <scope>NUCLEOTIDE SEQUENCE [LARGE SCALE GENOMIC DNA]</scope>
    <source>
        <strain evidence="7">ATCC 20868 / MF5171</strain>
    </source>
</reference>
<dbReference type="HOGENOM" id="CLU_013364_5_2_1"/>
<dbReference type="GO" id="GO:0016787">
    <property type="term" value="F:hydrolase activity"/>
    <property type="evidence" value="ECO:0007669"/>
    <property type="project" value="UniProtKB-KW"/>
</dbReference>
<evidence type="ECO:0000313" key="7">
    <source>
        <dbReference type="Proteomes" id="UP000016922"/>
    </source>
</evidence>
<keyword evidence="7" id="KW-1185">Reference proteome</keyword>
<dbReference type="EMBL" id="KE145366">
    <property type="protein sequence ID" value="EPE30020.1"/>
    <property type="molecule type" value="Genomic_DNA"/>
</dbReference>
<keyword evidence="3" id="KW-0812">Transmembrane</keyword>
<dbReference type="InterPro" id="IPR029058">
    <property type="entry name" value="AB_hydrolase_fold"/>
</dbReference>
<dbReference type="InterPro" id="IPR051601">
    <property type="entry name" value="Serine_prot/Carboxylest_S33"/>
</dbReference>
<name>S3CWI9_GLAL2</name>
<dbReference type="AlphaFoldDB" id="S3CWI9"/>
<dbReference type="Gene3D" id="3.40.50.1820">
    <property type="entry name" value="alpha/beta hydrolase"/>
    <property type="match status" value="1"/>
</dbReference>
<dbReference type="InterPro" id="IPR013595">
    <property type="entry name" value="Pept_S33_TAP-like_C"/>
</dbReference>
<feature type="domain" description="Peptidase S33 tripeptidyl aminopeptidase-like C-terminal" evidence="5">
    <location>
        <begin position="455"/>
        <end position="557"/>
    </location>
</feature>